<dbReference type="RefSeq" id="WP_264281134.1">
    <property type="nucleotide sequence ID" value="NZ_CP107006.1"/>
</dbReference>
<gene>
    <name evidence="1" type="ORF">MKQ68_23130</name>
</gene>
<organism evidence="1 2">
    <name type="scientific">Chitinophaga horti</name>
    <dbReference type="NCBI Taxonomy" id="2920382"/>
    <lineage>
        <taxon>Bacteria</taxon>
        <taxon>Pseudomonadati</taxon>
        <taxon>Bacteroidota</taxon>
        <taxon>Chitinophagia</taxon>
        <taxon>Chitinophagales</taxon>
        <taxon>Chitinophagaceae</taxon>
        <taxon>Chitinophaga</taxon>
    </lineage>
</organism>
<sequence>MTIQQYINQLTTNFEKLGLTKVGQEDSLTGNTFKVCFINKYELHRQQELLGTPPGNKKKPKPAK</sequence>
<protein>
    <submittedName>
        <fullName evidence="1">Uncharacterized protein</fullName>
    </submittedName>
</protein>
<dbReference type="Proteomes" id="UP001162741">
    <property type="component" value="Chromosome"/>
</dbReference>
<proteinExistence type="predicted"/>
<accession>A0ABY6J2W0</accession>
<name>A0ABY6J2W0_9BACT</name>
<evidence type="ECO:0000313" key="2">
    <source>
        <dbReference type="Proteomes" id="UP001162741"/>
    </source>
</evidence>
<reference evidence="1" key="1">
    <citation type="submission" date="2022-10" db="EMBL/GenBank/DDBJ databases">
        <title>Chitinophaga sp. nov., isolated from soil.</title>
        <authorList>
            <person name="Jeon C.O."/>
        </authorList>
    </citation>
    <scope>NUCLEOTIDE SEQUENCE</scope>
    <source>
        <strain evidence="1">R8</strain>
    </source>
</reference>
<dbReference type="EMBL" id="CP107006">
    <property type="protein sequence ID" value="UYQ92977.1"/>
    <property type="molecule type" value="Genomic_DNA"/>
</dbReference>
<evidence type="ECO:0000313" key="1">
    <source>
        <dbReference type="EMBL" id="UYQ92977.1"/>
    </source>
</evidence>
<keyword evidence="2" id="KW-1185">Reference proteome</keyword>